<feature type="region of interest" description="Disordered" evidence="1">
    <location>
        <begin position="316"/>
        <end position="435"/>
    </location>
</feature>
<evidence type="ECO:0000256" key="1">
    <source>
        <dbReference type="SAM" id="MobiDB-lite"/>
    </source>
</evidence>
<feature type="compositionally biased region" description="Pro residues" evidence="1">
    <location>
        <begin position="410"/>
        <end position="419"/>
    </location>
</feature>
<evidence type="ECO:0000313" key="4">
    <source>
        <dbReference type="Proteomes" id="UP000012174"/>
    </source>
</evidence>
<organism evidence="3 4">
    <name type="scientific">Eutypa lata (strain UCR-EL1)</name>
    <name type="common">Grapevine dieback disease fungus</name>
    <name type="synonym">Eutypa armeniacae</name>
    <dbReference type="NCBI Taxonomy" id="1287681"/>
    <lineage>
        <taxon>Eukaryota</taxon>
        <taxon>Fungi</taxon>
        <taxon>Dikarya</taxon>
        <taxon>Ascomycota</taxon>
        <taxon>Pezizomycotina</taxon>
        <taxon>Sordariomycetes</taxon>
        <taxon>Xylariomycetidae</taxon>
        <taxon>Xylariales</taxon>
        <taxon>Diatrypaceae</taxon>
        <taxon>Eutypa</taxon>
    </lineage>
</organism>
<feature type="compositionally biased region" description="Low complexity" evidence="1">
    <location>
        <begin position="15"/>
        <end position="26"/>
    </location>
</feature>
<dbReference type="AlphaFoldDB" id="M7SMR5"/>
<feature type="compositionally biased region" description="Gly residues" evidence="1">
    <location>
        <begin position="338"/>
        <end position="347"/>
    </location>
</feature>
<keyword evidence="2" id="KW-0812">Transmembrane</keyword>
<evidence type="ECO:0008006" key="5">
    <source>
        <dbReference type="Google" id="ProtNLM"/>
    </source>
</evidence>
<dbReference type="HOGENOM" id="CLU_630094_0_0_1"/>
<feature type="compositionally biased region" description="Low complexity" evidence="1">
    <location>
        <begin position="150"/>
        <end position="169"/>
    </location>
</feature>
<keyword evidence="2" id="KW-1133">Transmembrane helix</keyword>
<feature type="compositionally biased region" description="Polar residues" evidence="1">
    <location>
        <begin position="170"/>
        <end position="180"/>
    </location>
</feature>
<evidence type="ECO:0000313" key="3">
    <source>
        <dbReference type="EMBL" id="EMR65502.1"/>
    </source>
</evidence>
<feature type="transmembrane region" description="Helical" evidence="2">
    <location>
        <begin position="202"/>
        <end position="226"/>
    </location>
</feature>
<feature type="compositionally biased region" description="Basic and acidic residues" evidence="1">
    <location>
        <begin position="354"/>
        <end position="369"/>
    </location>
</feature>
<name>M7SMR5_EUTLA</name>
<sequence length="435" mass="44629">MRARRGALEPVSMKPSSFSSSSSSILSPLRPPPIILLWLATTSLLGGAAAVENDFSAYPGGSQSCLESAARISKCTSAPSGAELNDCLCYNHGDFIYETAQCIAAESPGDLRAVYSQMKENCRGTGDTIAVAEDAYMAKAEQATATTSLSPPSNTASQSQSQTSTPGTTVAPTSSPQQQPADDDESNEAQGVGGNLPMGAKIGIGVGVGFGLVAAALAAWFIWVYAHRQRRRAEEDGSQGPAEADSKQSSAAEYAQYNTQNGAAELSSSSLWKSGGSVGSPMAEMDAAGHYGTNRQASEPLLVELPAGPDVISPVTVSSVSGSPSDRGTAAVVSSVGVGSGVGGNGNDNGTRTGTRDENDDSRRPERDSQVSSSVAGGRDDYSNTTSTDSWAVWPSHDGTSTFDSGLSPASPPPPPPPVAGSTTSQQTAYWRGSR</sequence>
<keyword evidence="4" id="KW-1185">Reference proteome</keyword>
<dbReference type="KEGG" id="ela:UCREL1_7521"/>
<proteinExistence type="predicted"/>
<feature type="region of interest" description="Disordered" evidence="1">
    <location>
        <begin position="1"/>
        <end position="26"/>
    </location>
</feature>
<reference evidence="4" key="1">
    <citation type="journal article" date="2013" name="Genome Announc.">
        <title>Draft genome sequence of the grapevine dieback fungus Eutypa lata UCR-EL1.</title>
        <authorList>
            <person name="Blanco-Ulate B."/>
            <person name="Rolshausen P.E."/>
            <person name="Cantu D."/>
        </authorList>
    </citation>
    <scope>NUCLEOTIDE SEQUENCE [LARGE SCALE GENOMIC DNA]</scope>
    <source>
        <strain evidence="4">UCR-EL1</strain>
    </source>
</reference>
<feature type="region of interest" description="Disordered" evidence="1">
    <location>
        <begin position="142"/>
        <end position="194"/>
    </location>
</feature>
<accession>M7SMR5</accession>
<evidence type="ECO:0000256" key="2">
    <source>
        <dbReference type="SAM" id="Phobius"/>
    </source>
</evidence>
<gene>
    <name evidence="3" type="ORF">UCREL1_7521</name>
</gene>
<dbReference type="OrthoDB" id="5311469at2759"/>
<dbReference type="Proteomes" id="UP000012174">
    <property type="component" value="Unassembled WGS sequence"/>
</dbReference>
<feature type="compositionally biased region" description="Low complexity" evidence="1">
    <location>
        <begin position="316"/>
        <end position="337"/>
    </location>
</feature>
<dbReference type="EMBL" id="KB706856">
    <property type="protein sequence ID" value="EMR65502.1"/>
    <property type="molecule type" value="Genomic_DNA"/>
</dbReference>
<protein>
    <recommendedName>
        <fullName evidence="5">Extracellular membrane protein CFEM domain-containing protein</fullName>
    </recommendedName>
</protein>
<dbReference type="eggNOG" id="ENOG502R1J4">
    <property type="taxonomic scope" value="Eukaryota"/>
</dbReference>
<keyword evidence="2" id="KW-0472">Membrane</keyword>